<proteinExistence type="predicted"/>
<protein>
    <submittedName>
        <fullName evidence="1">Uncharacterized protein</fullName>
    </submittedName>
</protein>
<dbReference type="Proteomes" id="UP001057402">
    <property type="component" value="Chromosome 11"/>
</dbReference>
<evidence type="ECO:0000313" key="1">
    <source>
        <dbReference type="EMBL" id="KAI4312939.1"/>
    </source>
</evidence>
<sequence length="104" mass="11861">MLPCVGVVRCRRSVELAMLKLHLWPIDSFTTTVGLWSADMEVSLLFPYGNLLISPMWLGVELLCVSFGKCVQWVGWELIFSEIIWFLVPLLWLDLVCLVTSKGM</sequence>
<name>A0ACB9LNS8_9MYRT</name>
<organism evidence="1 2">
    <name type="scientific">Melastoma candidum</name>
    <dbReference type="NCBI Taxonomy" id="119954"/>
    <lineage>
        <taxon>Eukaryota</taxon>
        <taxon>Viridiplantae</taxon>
        <taxon>Streptophyta</taxon>
        <taxon>Embryophyta</taxon>
        <taxon>Tracheophyta</taxon>
        <taxon>Spermatophyta</taxon>
        <taxon>Magnoliopsida</taxon>
        <taxon>eudicotyledons</taxon>
        <taxon>Gunneridae</taxon>
        <taxon>Pentapetalae</taxon>
        <taxon>rosids</taxon>
        <taxon>malvids</taxon>
        <taxon>Myrtales</taxon>
        <taxon>Melastomataceae</taxon>
        <taxon>Melastomatoideae</taxon>
        <taxon>Melastomateae</taxon>
        <taxon>Melastoma</taxon>
    </lineage>
</organism>
<dbReference type="EMBL" id="CM042890">
    <property type="protein sequence ID" value="KAI4312939.1"/>
    <property type="molecule type" value="Genomic_DNA"/>
</dbReference>
<gene>
    <name evidence="1" type="ORF">MLD38_037724</name>
</gene>
<accession>A0ACB9LNS8</accession>
<keyword evidence="2" id="KW-1185">Reference proteome</keyword>
<evidence type="ECO:0000313" key="2">
    <source>
        <dbReference type="Proteomes" id="UP001057402"/>
    </source>
</evidence>
<comment type="caution">
    <text evidence="1">The sequence shown here is derived from an EMBL/GenBank/DDBJ whole genome shotgun (WGS) entry which is preliminary data.</text>
</comment>
<reference evidence="2" key="1">
    <citation type="journal article" date="2023" name="Front. Plant Sci.">
        <title>Chromosomal-level genome assembly of Melastoma candidum provides insights into trichome evolution.</title>
        <authorList>
            <person name="Zhong Y."/>
            <person name="Wu W."/>
            <person name="Sun C."/>
            <person name="Zou P."/>
            <person name="Liu Y."/>
            <person name="Dai S."/>
            <person name="Zhou R."/>
        </authorList>
    </citation>
    <scope>NUCLEOTIDE SEQUENCE [LARGE SCALE GENOMIC DNA]</scope>
</reference>